<reference evidence="2" key="2">
    <citation type="submission" date="2019-08" db="EMBL/GenBank/DDBJ databases">
        <authorList>
            <consortium name="Photinus pyralis genome working group"/>
            <person name="Fallon T.R."/>
            <person name="Sander Lower S.E."/>
            <person name="Weng J.-K."/>
        </authorList>
    </citation>
    <scope>NUCLEOTIDE SEQUENCE</scope>
    <source>
        <strain evidence="2">1611_PpyrPB1</strain>
        <tissue evidence="2">Whole body</tissue>
    </source>
</reference>
<evidence type="ECO:0000259" key="1">
    <source>
        <dbReference type="Pfam" id="PF08241"/>
    </source>
</evidence>
<dbReference type="AlphaFoldDB" id="A0A5N4AQV0"/>
<proteinExistence type="predicted"/>
<protein>
    <recommendedName>
        <fullName evidence="1">Methyltransferase type 11 domain-containing protein</fullName>
    </recommendedName>
</protein>
<dbReference type="EMBL" id="VVIM01000005">
    <property type="protein sequence ID" value="KAB0799825.1"/>
    <property type="molecule type" value="Genomic_DNA"/>
</dbReference>
<dbReference type="Gene3D" id="3.40.50.150">
    <property type="entry name" value="Vaccinia Virus protein VP39"/>
    <property type="match status" value="1"/>
</dbReference>
<sequence>MNQALLYSKYNGLQKNDAIYVLDNYFDLIKWRKDASILDVGCGAGDVIRDLLLPRLPKKFEKLVGVDLSEEMIEFAKNNCQNSKIAFEHMNIATDDIPVEFEENFDHILSFYCLHWVQDQRKALANIYKMLKEDGDVLLAFLANNPIFEIYQSLSKKGRWESYMENVKNYVSPYQYSENPDKQLEEILLDVGFDIDICKTEDRIYVYPNVAVLKKSITAVSPFYSQIPSKMHEDYLSDCVKEVKKLHLFDECDNNNEQRVQVPYKLFVVHASKRSP</sequence>
<evidence type="ECO:0000313" key="2">
    <source>
        <dbReference type="EMBL" id="KAB0799735.1"/>
    </source>
</evidence>
<reference evidence="2 4" key="1">
    <citation type="journal article" date="2018" name="Elife">
        <title>Firefly genomes illuminate parallel origins of bioluminescence in beetles.</title>
        <authorList>
            <person name="Fallon T.R."/>
            <person name="Lower S.E."/>
            <person name="Chang C.H."/>
            <person name="Bessho-Uehara M."/>
            <person name="Martin G.J."/>
            <person name="Bewick A.J."/>
            <person name="Behringer M."/>
            <person name="Debat H.J."/>
            <person name="Wong I."/>
            <person name="Day J.C."/>
            <person name="Suvorov A."/>
            <person name="Silva C.J."/>
            <person name="Stanger-Hall K.F."/>
            <person name="Hall D.W."/>
            <person name="Schmitz R.J."/>
            <person name="Nelson D.R."/>
            <person name="Lewis S.M."/>
            <person name="Shigenobu S."/>
            <person name="Bybee S.M."/>
            <person name="Larracuente A.M."/>
            <person name="Oba Y."/>
            <person name="Weng J.K."/>
        </authorList>
    </citation>
    <scope>NUCLEOTIDE SEQUENCE [LARGE SCALE GENOMIC DNA]</scope>
    <source>
        <strain evidence="2">1611_PpyrPB1</strain>
        <tissue evidence="2">Whole body</tissue>
    </source>
</reference>
<dbReference type="FunCoup" id="A0A5N4AQV0">
    <property type="interactions" value="12"/>
</dbReference>
<dbReference type="PANTHER" id="PTHR43861">
    <property type="entry name" value="TRANS-ACONITATE 2-METHYLTRANSFERASE-RELATED"/>
    <property type="match status" value="1"/>
</dbReference>
<evidence type="ECO:0000313" key="4">
    <source>
        <dbReference type="Proteomes" id="UP000327044"/>
    </source>
</evidence>
<dbReference type="Pfam" id="PF08241">
    <property type="entry name" value="Methyltransf_11"/>
    <property type="match status" value="1"/>
</dbReference>
<dbReference type="PANTHER" id="PTHR43861:SF1">
    <property type="entry name" value="TRANS-ACONITATE 2-METHYLTRANSFERASE"/>
    <property type="match status" value="1"/>
</dbReference>
<accession>A0A5N4AQV0</accession>
<evidence type="ECO:0000313" key="3">
    <source>
        <dbReference type="EMBL" id="KAB0799825.1"/>
    </source>
</evidence>
<organism evidence="2 4">
    <name type="scientific">Photinus pyralis</name>
    <name type="common">Common eastern firefly</name>
    <name type="synonym">Lampyris pyralis</name>
    <dbReference type="NCBI Taxonomy" id="7054"/>
    <lineage>
        <taxon>Eukaryota</taxon>
        <taxon>Metazoa</taxon>
        <taxon>Ecdysozoa</taxon>
        <taxon>Arthropoda</taxon>
        <taxon>Hexapoda</taxon>
        <taxon>Insecta</taxon>
        <taxon>Pterygota</taxon>
        <taxon>Neoptera</taxon>
        <taxon>Endopterygota</taxon>
        <taxon>Coleoptera</taxon>
        <taxon>Polyphaga</taxon>
        <taxon>Elateriformia</taxon>
        <taxon>Elateroidea</taxon>
        <taxon>Lampyridae</taxon>
        <taxon>Lampyrinae</taxon>
        <taxon>Photinus</taxon>
    </lineage>
</organism>
<keyword evidence="4" id="KW-1185">Reference proteome</keyword>
<dbReference type="InParanoid" id="A0A5N4AQV0"/>
<gene>
    <name evidence="2" type="ORF">PPYR_07615</name>
    <name evidence="3" type="ORF">PPYR_07705</name>
</gene>
<dbReference type="Proteomes" id="UP000327044">
    <property type="component" value="Unassembled WGS sequence"/>
</dbReference>
<dbReference type="InterPro" id="IPR013216">
    <property type="entry name" value="Methyltransf_11"/>
</dbReference>
<name>A0A5N4AQV0_PHOPY</name>
<dbReference type="InterPro" id="IPR029063">
    <property type="entry name" value="SAM-dependent_MTases_sf"/>
</dbReference>
<dbReference type="EMBL" id="VVIM01000005">
    <property type="protein sequence ID" value="KAB0799735.1"/>
    <property type="molecule type" value="Genomic_DNA"/>
</dbReference>
<dbReference type="OrthoDB" id="66144at2759"/>
<comment type="caution">
    <text evidence="2">The sequence shown here is derived from an EMBL/GenBank/DDBJ whole genome shotgun (WGS) entry which is preliminary data.</text>
</comment>
<feature type="domain" description="Methyltransferase type 11" evidence="1">
    <location>
        <begin position="38"/>
        <end position="138"/>
    </location>
</feature>
<dbReference type="GO" id="GO:0008757">
    <property type="term" value="F:S-adenosylmethionine-dependent methyltransferase activity"/>
    <property type="evidence" value="ECO:0007669"/>
    <property type="project" value="InterPro"/>
</dbReference>
<dbReference type="CDD" id="cd02440">
    <property type="entry name" value="AdoMet_MTases"/>
    <property type="match status" value="1"/>
</dbReference>
<dbReference type="SUPFAM" id="SSF53335">
    <property type="entry name" value="S-adenosyl-L-methionine-dependent methyltransferases"/>
    <property type="match status" value="1"/>
</dbReference>